<evidence type="ECO:0000313" key="6">
    <source>
        <dbReference type="EMBL" id="KAK3346290.1"/>
    </source>
</evidence>
<keyword evidence="2" id="KW-0547">Nucleotide-binding</keyword>
<gene>
    <name evidence="6" type="ORF">B0T25DRAFT_592556</name>
</gene>
<keyword evidence="6" id="KW-0378">Hydrolase</keyword>
<dbReference type="InterPro" id="IPR027417">
    <property type="entry name" value="P-loop_NTPase"/>
</dbReference>
<evidence type="ECO:0000256" key="1">
    <source>
        <dbReference type="ARBA" id="ARBA00010378"/>
    </source>
</evidence>
<dbReference type="InterPro" id="IPR050773">
    <property type="entry name" value="CbxX/CfxQ_RuBisCO_ESX"/>
</dbReference>
<dbReference type="EMBL" id="JAUIQD010000006">
    <property type="protein sequence ID" value="KAK3346290.1"/>
    <property type="molecule type" value="Genomic_DNA"/>
</dbReference>
<dbReference type="Pfam" id="PF17866">
    <property type="entry name" value="AAA_lid_6"/>
    <property type="match status" value="1"/>
</dbReference>
<keyword evidence="3" id="KW-0067">ATP-binding</keyword>
<sequence>MLNPRLPFERIPSRAAGEWIERKKLGERSAILDELMQYQGLEEVKKQFIDIKSKVDVCKEQDRDLKRERFNIVFQGNPGTGKTTVAQLYAQFSVEMGLLKPNSHFEETSGIEVASEGATGIKQMIHELLKDGNGCALFVDVAYQLTAAYVERSGKRALDVLLTNMEKHIGELVVIFVGYKDEMEPFFEHNPGLASRIPYTMHLADFNDDELWRILRDSITKDYKGRMEIEGGMDGLYMRIAIRRLAQAWGSRGFGSARAVENPLARISHRQAQRLARGRLKPDSKPNYFLLTKEDIIGPDPSTAATKCQAWVDLQQLIGLDHVKDCVKRMVVVLKTPDDFIAECLGKSEAKTKKILEAIVGKILAIDEAYMPDAGDPGKDQDKFKTGVIDTLVSIIHGVPGEDRCIILVGYEDKIRTLEQILQFKMADQDLSSTTEGLGTARDIFERALMRPNFSNAGEVDSILVTAKLNYKARQYQMPSEKQADNSMLEAVDFDPDFDRGSTIGLNCRQMLDGLVHSSIIERLVSYQNRCFGARQYGLNPRTQVPTNFLFKGAPDTGKTATAQHMGEFFYSMGFLSTSEVIECEAVDELFLTQPANQGKMVILLASFASDMKAYRDNFLANPDSDDYILVRRLFDVMQTIPTWSNARDIKSLAKHMVGHFLETSKPTAQKTRTLSTEDFTNSMTKLTIQQRDHLRET</sequence>
<dbReference type="Pfam" id="PF00004">
    <property type="entry name" value="AAA"/>
    <property type="match status" value="1"/>
</dbReference>
<reference evidence="6" key="1">
    <citation type="journal article" date="2023" name="Mol. Phylogenet. Evol.">
        <title>Genome-scale phylogeny and comparative genomics of the fungal order Sordariales.</title>
        <authorList>
            <person name="Hensen N."/>
            <person name="Bonometti L."/>
            <person name="Westerberg I."/>
            <person name="Brannstrom I.O."/>
            <person name="Guillou S."/>
            <person name="Cros-Aarteil S."/>
            <person name="Calhoun S."/>
            <person name="Haridas S."/>
            <person name="Kuo A."/>
            <person name="Mondo S."/>
            <person name="Pangilinan J."/>
            <person name="Riley R."/>
            <person name="LaButti K."/>
            <person name="Andreopoulos B."/>
            <person name="Lipzen A."/>
            <person name="Chen C."/>
            <person name="Yan M."/>
            <person name="Daum C."/>
            <person name="Ng V."/>
            <person name="Clum A."/>
            <person name="Steindorff A."/>
            <person name="Ohm R.A."/>
            <person name="Martin F."/>
            <person name="Silar P."/>
            <person name="Natvig D.O."/>
            <person name="Lalanne C."/>
            <person name="Gautier V."/>
            <person name="Ament-Velasquez S.L."/>
            <person name="Kruys A."/>
            <person name="Hutchinson M.I."/>
            <person name="Powell A.J."/>
            <person name="Barry K."/>
            <person name="Miller A.N."/>
            <person name="Grigoriev I.V."/>
            <person name="Debuchy R."/>
            <person name="Gladieux P."/>
            <person name="Hiltunen Thoren M."/>
            <person name="Johannesson H."/>
        </authorList>
    </citation>
    <scope>NUCLEOTIDE SEQUENCE</scope>
    <source>
        <strain evidence="6">CBS 955.72</strain>
    </source>
</reference>
<comment type="caution">
    <text evidence="6">The sequence shown here is derived from an EMBL/GenBank/DDBJ whole genome shotgun (WGS) entry which is preliminary data.</text>
</comment>
<dbReference type="FunFam" id="1.10.8.60:FF:000160">
    <property type="entry name" value="WGS project CABT00000000 data, contig 2.55"/>
    <property type="match status" value="1"/>
</dbReference>
<evidence type="ECO:0000313" key="7">
    <source>
        <dbReference type="Proteomes" id="UP001275084"/>
    </source>
</evidence>
<dbReference type="InterPro" id="IPR003959">
    <property type="entry name" value="ATPase_AAA_core"/>
</dbReference>
<name>A0AAJ0HBJ8_9PEZI</name>
<evidence type="ECO:0000259" key="5">
    <source>
        <dbReference type="Pfam" id="PF17866"/>
    </source>
</evidence>
<evidence type="ECO:0000259" key="4">
    <source>
        <dbReference type="Pfam" id="PF00004"/>
    </source>
</evidence>
<keyword evidence="7" id="KW-1185">Reference proteome</keyword>
<accession>A0AAJ0HBJ8</accession>
<evidence type="ECO:0000256" key="3">
    <source>
        <dbReference type="ARBA" id="ARBA00022840"/>
    </source>
</evidence>
<protein>
    <submittedName>
        <fullName evidence="6">P-loop containing nucleoside triphosphate hydrolase protein</fullName>
    </submittedName>
</protein>
<dbReference type="PANTHER" id="PTHR43392">
    <property type="entry name" value="AAA-TYPE ATPASE FAMILY PROTEIN / ANKYRIN REPEAT FAMILY PROTEIN"/>
    <property type="match status" value="1"/>
</dbReference>
<dbReference type="AlphaFoldDB" id="A0AAJ0HBJ8"/>
<reference evidence="6" key="2">
    <citation type="submission" date="2023-06" db="EMBL/GenBank/DDBJ databases">
        <authorList>
            <consortium name="Lawrence Berkeley National Laboratory"/>
            <person name="Haridas S."/>
            <person name="Hensen N."/>
            <person name="Bonometti L."/>
            <person name="Westerberg I."/>
            <person name="Brannstrom I.O."/>
            <person name="Guillou S."/>
            <person name="Cros-Aarteil S."/>
            <person name="Calhoun S."/>
            <person name="Kuo A."/>
            <person name="Mondo S."/>
            <person name="Pangilinan J."/>
            <person name="Riley R."/>
            <person name="Labutti K."/>
            <person name="Andreopoulos B."/>
            <person name="Lipzen A."/>
            <person name="Chen C."/>
            <person name="Yanf M."/>
            <person name="Daum C."/>
            <person name="Ng V."/>
            <person name="Clum A."/>
            <person name="Steindorff A."/>
            <person name="Ohm R."/>
            <person name="Martin F."/>
            <person name="Silar P."/>
            <person name="Natvig D."/>
            <person name="Lalanne C."/>
            <person name="Gautier V."/>
            <person name="Ament-Velasquez S.L."/>
            <person name="Kruys A."/>
            <person name="Hutchinson M.I."/>
            <person name="Powell A.J."/>
            <person name="Barry K."/>
            <person name="Miller A.N."/>
            <person name="Grigoriev I.V."/>
            <person name="Debuchy R."/>
            <person name="Gladieux P."/>
            <person name="Thoren M.H."/>
            <person name="Johannesson H."/>
        </authorList>
    </citation>
    <scope>NUCLEOTIDE SEQUENCE</scope>
    <source>
        <strain evidence="6">CBS 955.72</strain>
    </source>
</reference>
<dbReference type="InterPro" id="IPR000641">
    <property type="entry name" value="CbxX/CfxQ"/>
</dbReference>
<dbReference type="CDD" id="cd00009">
    <property type="entry name" value="AAA"/>
    <property type="match status" value="1"/>
</dbReference>
<feature type="domain" description="CbbX AAA lid" evidence="5">
    <location>
        <begin position="441"/>
        <end position="494"/>
    </location>
</feature>
<proteinExistence type="inferred from homology"/>
<dbReference type="Proteomes" id="UP001275084">
    <property type="component" value="Unassembled WGS sequence"/>
</dbReference>
<dbReference type="PANTHER" id="PTHR43392:SF2">
    <property type="entry name" value="AAA-TYPE ATPASE FAMILY PROTEIN _ ANKYRIN REPEAT FAMILY PROTEIN"/>
    <property type="match status" value="1"/>
</dbReference>
<organism evidence="6 7">
    <name type="scientific">Lasiosphaeria hispida</name>
    <dbReference type="NCBI Taxonomy" id="260671"/>
    <lineage>
        <taxon>Eukaryota</taxon>
        <taxon>Fungi</taxon>
        <taxon>Dikarya</taxon>
        <taxon>Ascomycota</taxon>
        <taxon>Pezizomycotina</taxon>
        <taxon>Sordariomycetes</taxon>
        <taxon>Sordariomycetidae</taxon>
        <taxon>Sordariales</taxon>
        <taxon>Lasiosphaeriaceae</taxon>
        <taxon>Lasiosphaeria</taxon>
    </lineage>
</organism>
<dbReference type="GO" id="GO:0005524">
    <property type="term" value="F:ATP binding"/>
    <property type="evidence" value="ECO:0007669"/>
    <property type="project" value="UniProtKB-KW"/>
</dbReference>
<dbReference type="Gene3D" id="1.10.8.60">
    <property type="match status" value="1"/>
</dbReference>
<dbReference type="GO" id="GO:0016887">
    <property type="term" value="F:ATP hydrolysis activity"/>
    <property type="evidence" value="ECO:0007669"/>
    <property type="project" value="InterPro"/>
</dbReference>
<dbReference type="PRINTS" id="PR00819">
    <property type="entry name" value="CBXCFQXSUPER"/>
</dbReference>
<dbReference type="Gene3D" id="3.40.50.300">
    <property type="entry name" value="P-loop containing nucleotide triphosphate hydrolases"/>
    <property type="match status" value="3"/>
</dbReference>
<dbReference type="InterPro" id="IPR041627">
    <property type="entry name" value="AAA_lid_6"/>
</dbReference>
<evidence type="ECO:0000256" key="2">
    <source>
        <dbReference type="ARBA" id="ARBA00022741"/>
    </source>
</evidence>
<dbReference type="SUPFAM" id="SSF52540">
    <property type="entry name" value="P-loop containing nucleoside triphosphate hydrolases"/>
    <property type="match status" value="2"/>
</dbReference>
<feature type="domain" description="ATPase AAA-type core" evidence="4">
    <location>
        <begin position="73"/>
        <end position="178"/>
    </location>
</feature>
<comment type="similarity">
    <text evidence="1">Belongs to the CbxX/CfxQ family.</text>
</comment>